<dbReference type="PATRIC" id="fig|186479.3.peg.5054"/>
<keyword evidence="8" id="KW-0067">ATP-binding</keyword>
<sequence>FERGVKISGSRFYVMKGMGAKLQRAVIQWLLDLHGKQGYTEVYTPFVVKEETVWASGQLPKFRDNLYRDVEDDLWLVPTAEVPVTSLHRDEILDMGQLPLHYCAYTPCFRREKMSAGRDVRGIKRGHQFDKVEMYKFVAPETSYAELEKLRADAEETCRLLEIPFRTKALCTGDLGFAATKTYDVELWAPGQNEWLEVSSCSNVEAFQARRANVRFRPEQGARPEYVHTLNGSGLGMPRTIIAIMENYQQADGTIAVPKVLQHYMGTDVIR</sequence>
<evidence type="ECO:0000256" key="9">
    <source>
        <dbReference type="ARBA" id="ARBA00022917"/>
    </source>
</evidence>
<dbReference type="InterPro" id="IPR002314">
    <property type="entry name" value="aa-tRNA-synt_IIb"/>
</dbReference>
<dbReference type="NCBIfam" id="TIGR00414">
    <property type="entry name" value="serS"/>
    <property type="match status" value="1"/>
</dbReference>
<dbReference type="InterPro" id="IPR006195">
    <property type="entry name" value="aa-tRNA-synth_II"/>
</dbReference>
<gene>
    <name evidence="15" type="ORF">SE17_36970</name>
</gene>
<comment type="similarity">
    <text evidence="3">Belongs to the class-II aminoacyl-tRNA synthetase family. Type-1 seryl-tRNA synthetase subfamily.</text>
</comment>
<dbReference type="Pfam" id="PF00587">
    <property type="entry name" value="tRNA-synt_2b"/>
    <property type="match status" value="1"/>
</dbReference>
<dbReference type="InterPro" id="IPR045864">
    <property type="entry name" value="aa-tRNA-synth_II/BPL/LPL"/>
</dbReference>
<evidence type="ECO:0000313" key="15">
    <source>
        <dbReference type="EMBL" id="KPV48641.1"/>
    </source>
</evidence>
<evidence type="ECO:0000256" key="13">
    <source>
        <dbReference type="NCBIfam" id="TIGR00414"/>
    </source>
</evidence>
<dbReference type="CDD" id="cd00770">
    <property type="entry name" value="SerRS_core"/>
    <property type="match status" value="1"/>
</dbReference>
<keyword evidence="16" id="KW-1185">Reference proteome</keyword>
<dbReference type="InterPro" id="IPR002317">
    <property type="entry name" value="Ser-tRNA-ligase_type_1"/>
</dbReference>
<dbReference type="EC" id="6.1.1.11" evidence="4 13"/>
<protein>
    <recommendedName>
        <fullName evidence="4 13">Serine--tRNA ligase</fullName>
        <ecNumber evidence="4 13">6.1.1.11</ecNumber>
    </recommendedName>
</protein>
<organism evidence="15 16">
    <name type="scientific">Kouleothrix aurantiaca</name>
    <dbReference type="NCBI Taxonomy" id="186479"/>
    <lineage>
        <taxon>Bacteria</taxon>
        <taxon>Bacillati</taxon>
        <taxon>Chloroflexota</taxon>
        <taxon>Chloroflexia</taxon>
        <taxon>Chloroflexales</taxon>
        <taxon>Roseiflexineae</taxon>
        <taxon>Roseiflexaceae</taxon>
        <taxon>Kouleothrix</taxon>
    </lineage>
</organism>
<evidence type="ECO:0000256" key="2">
    <source>
        <dbReference type="ARBA" id="ARBA00005045"/>
    </source>
</evidence>
<keyword evidence="6" id="KW-0436">Ligase</keyword>
<accession>A0A0P9CRJ4</accession>
<keyword evidence="9" id="KW-0648">Protein biosynthesis</keyword>
<dbReference type="SUPFAM" id="SSF55681">
    <property type="entry name" value="Class II aaRS and biotin synthetases"/>
    <property type="match status" value="1"/>
</dbReference>
<dbReference type="EMBL" id="LJCR01002498">
    <property type="protein sequence ID" value="KPV48641.1"/>
    <property type="molecule type" value="Genomic_DNA"/>
</dbReference>
<dbReference type="GO" id="GO:0005737">
    <property type="term" value="C:cytoplasm"/>
    <property type="evidence" value="ECO:0007669"/>
    <property type="project" value="UniProtKB-SubCell"/>
</dbReference>
<dbReference type="GO" id="GO:0005524">
    <property type="term" value="F:ATP binding"/>
    <property type="evidence" value="ECO:0007669"/>
    <property type="project" value="UniProtKB-KW"/>
</dbReference>
<comment type="catalytic activity">
    <reaction evidence="12">
        <text>tRNA(Ser) + L-serine + ATP = L-seryl-tRNA(Ser) + AMP + diphosphate + H(+)</text>
        <dbReference type="Rhea" id="RHEA:12292"/>
        <dbReference type="Rhea" id="RHEA-COMP:9669"/>
        <dbReference type="Rhea" id="RHEA-COMP:9703"/>
        <dbReference type="ChEBI" id="CHEBI:15378"/>
        <dbReference type="ChEBI" id="CHEBI:30616"/>
        <dbReference type="ChEBI" id="CHEBI:33019"/>
        <dbReference type="ChEBI" id="CHEBI:33384"/>
        <dbReference type="ChEBI" id="CHEBI:78442"/>
        <dbReference type="ChEBI" id="CHEBI:78533"/>
        <dbReference type="ChEBI" id="CHEBI:456215"/>
        <dbReference type="EC" id="6.1.1.11"/>
    </reaction>
</comment>
<comment type="subcellular location">
    <subcellularLocation>
        <location evidence="1">Cytoplasm</location>
    </subcellularLocation>
</comment>
<dbReference type="InterPro" id="IPR033729">
    <property type="entry name" value="SerRS_core"/>
</dbReference>
<evidence type="ECO:0000256" key="8">
    <source>
        <dbReference type="ARBA" id="ARBA00022840"/>
    </source>
</evidence>
<comment type="catalytic activity">
    <reaction evidence="11">
        <text>tRNA(Sec) + L-serine + ATP = L-seryl-tRNA(Sec) + AMP + diphosphate + H(+)</text>
        <dbReference type="Rhea" id="RHEA:42580"/>
        <dbReference type="Rhea" id="RHEA-COMP:9742"/>
        <dbReference type="Rhea" id="RHEA-COMP:10128"/>
        <dbReference type="ChEBI" id="CHEBI:15378"/>
        <dbReference type="ChEBI" id="CHEBI:30616"/>
        <dbReference type="ChEBI" id="CHEBI:33019"/>
        <dbReference type="ChEBI" id="CHEBI:33384"/>
        <dbReference type="ChEBI" id="CHEBI:78442"/>
        <dbReference type="ChEBI" id="CHEBI:78533"/>
        <dbReference type="ChEBI" id="CHEBI:456215"/>
        <dbReference type="EC" id="6.1.1.11"/>
    </reaction>
</comment>
<evidence type="ECO:0000256" key="11">
    <source>
        <dbReference type="ARBA" id="ARBA00047929"/>
    </source>
</evidence>
<evidence type="ECO:0000256" key="4">
    <source>
        <dbReference type="ARBA" id="ARBA00012840"/>
    </source>
</evidence>
<evidence type="ECO:0000313" key="16">
    <source>
        <dbReference type="Proteomes" id="UP000050509"/>
    </source>
</evidence>
<proteinExistence type="inferred from homology"/>
<dbReference type="PANTHER" id="PTHR43697">
    <property type="entry name" value="SERYL-TRNA SYNTHETASE"/>
    <property type="match status" value="1"/>
</dbReference>
<evidence type="ECO:0000256" key="12">
    <source>
        <dbReference type="ARBA" id="ARBA00048823"/>
    </source>
</evidence>
<dbReference type="PROSITE" id="PS50862">
    <property type="entry name" value="AA_TRNA_LIGASE_II"/>
    <property type="match status" value="1"/>
</dbReference>
<dbReference type="PANTHER" id="PTHR43697:SF1">
    <property type="entry name" value="SERINE--TRNA LIGASE"/>
    <property type="match status" value="1"/>
</dbReference>
<dbReference type="Proteomes" id="UP000050509">
    <property type="component" value="Unassembled WGS sequence"/>
</dbReference>
<keyword evidence="7" id="KW-0547">Nucleotide-binding</keyword>
<feature type="non-terminal residue" evidence="15">
    <location>
        <position position="1"/>
    </location>
</feature>
<dbReference type="AlphaFoldDB" id="A0A0P9CRJ4"/>
<dbReference type="PRINTS" id="PR00981">
    <property type="entry name" value="TRNASYNTHSER"/>
</dbReference>
<dbReference type="GO" id="GO:0004828">
    <property type="term" value="F:serine-tRNA ligase activity"/>
    <property type="evidence" value="ECO:0007669"/>
    <property type="project" value="UniProtKB-UniRule"/>
</dbReference>
<keyword evidence="10 15" id="KW-0030">Aminoacyl-tRNA synthetase</keyword>
<feature type="domain" description="Aminoacyl-transfer RNA synthetases class-II family profile" evidence="14">
    <location>
        <begin position="21"/>
        <end position="258"/>
    </location>
</feature>
<dbReference type="GO" id="GO:0006434">
    <property type="term" value="P:seryl-tRNA aminoacylation"/>
    <property type="evidence" value="ECO:0007669"/>
    <property type="project" value="UniProtKB-UniRule"/>
</dbReference>
<dbReference type="Gene3D" id="3.30.930.10">
    <property type="entry name" value="Bira Bifunctional Protein, Domain 2"/>
    <property type="match status" value="1"/>
</dbReference>
<evidence type="ECO:0000256" key="1">
    <source>
        <dbReference type="ARBA" id="ARBA00004496"/>
    </source>
</evidence>
<evidence type="ECO:0000256" key="6">
    <source>
        <dbReference type="ARBA" id="ARBA00022598"/>
    </source>
</evidence>
<evidence type="ECO:0000256" key="7">
    <source>
        <dbReference type="ARBA" id="ARBA00022741"/>
    </source>
</evidence>
<reference evidence="15 16" key="1">
    <citation type="submission" date="2015-09" db="EMBL/GenBank/DDBJ databases">
        <title>Draft genome sequence of Kouleothrix aurantiaca JCM 19913.</title>
        <authorList>
            <person name="Hemp J."/>
        </authorList>
    </citation>
    <scope>NUCLEOTIDE SEQUENCE [LARGE SCALE GENOMIC DNA]</scope>
    <source>
        <strain evidence="15 16">COM-B</strain>
    </source>
</reference>
<keyword evidence="5" id="KW-0963">Cytoplasm</keyword>
<evidence type="ECO:0000256" key="5">
    <source>
        <dbReference type="ARBA" id="ARBA00022490"/>
    </source>
</evidence>
<evidence type="ECO:0000256" key="10">
    <source>
        <dbReference type="ARBA" id="ARBA00023146"/>
    </source>
</evidence>
<evidence type="ECO:0000256" key="3">
    <source>
        <dbReference type="ARBA" id="ARBA00010728"/>
    </source>
</evidence>
<comment type="caution">
    <text evidence="15">The sequence shown here is derived from an EMBL/GenBank/DDBJ whole genome shotgun (WGS) entry which is preliminary data.</text>
</comment>
<comment type="pathway">
    <text evidence="2">Aminoacyl-tRNA biosynthesis; selenocysteinyl-tRNA(Sec) biosynthesis; L-seryl-tRNA(Sec) from L-serine and tRNA(Sec): step 1/1.</text>
</comment>
<evidence type="ECO:0000259" key="14">
    <source>
        <dbReference type="PROSITE" id="PS50862"/>
    </source>
</evidence>
<name>A0A0P9CRJ4_9CHLR</name>